<dbReference type="KEGG" id="vg:6779478"/>
<evidence type="ECO:0000313" key="2">
    <source>
        <dbReference type="EMBL" id="ACG60338.1"/>
    </source>
</evidence>
<gene>
    <name evidence="2" type="ORF">phiPLPE_16</name>
</gene>
<accession>B5AX35</accession>
<proteinExistence type="predicted"/>
<reference evidence="3" key="1">
    <citation type="journal article" date="2009" name="Environ. Microbiol. Rep.">
        <title>Isolation and genomic characterization of the first phage infecting Iodobacteria: ?PLPE, a myovirus having a novel set of features.</title>
        <authorList>
            <person name="Leblanc C."/>
            <person name="Caumont-Sarcos A."/>
            <person name="Comeau A.M."/>
            <person name="Krisch H.M."/>
        </authorList>
    </citation>
    <scope>NUCLEOTIDE SEQUENCE [LARGE SCALE GENOMIC DNA]</scope>
</reference>
<dbReference type="Proteomes" id="UP000001862">
    <property type="component" value="Segment"/>
</dbReference>
<dbReference type="EMBL" id="EU876853">
    <property type="protein sequence ID" value="ACG60338.1"/>
    <property type="molecule type" value="Genomic_DNA"/>
</dbReference>
<evidence type="ECO:0000313" key="3">
    <source>
        <dbReference type="Proteomes" id="UP000001862"/>
    </source>
</evidence>
<sequence length="143" mass="15121">MIKALICVVALTAIGSFAGWMYTKAREPLKKEIATAKAQASAVQAARVTEQTIIKADVAASKTYQEGLQDGKRDLNAAIAKLRAERVRYRAAAGASLSSNPAPASGCYAEAGTDISEEIARIGAEADDVARQLTAAQELLRNR</sequence>
<protein>
    <submittedName>
        <fullName evidence="2">Gp16 putative lysis protein/holin</fullName>
    </submittedName>
</protein>
<keyword evidence="3" id="KW-1185">Reference proteome</keyword>
<organism evidence="2 3">
    <name type="scientific">Iodobacter phage PhiPLPE</name>
    <dbReference type="NCBI Taxonomy" id="551895"/>
    <lineage>
        <taxon>Viruses</taxon>
        <taxon>Duplodnaviria</taxon>
        <taxon>Heunggongvirae</taxon>
        <taxon>Uroviricota</taxon>
        <taxon>Caudoviricetes</taxon>
        <taxon>Iodovirus</taxon>
        <taxon>Iodovirus PLPE</taxon>
    </lineage>
</organism>
<evidence type="ECO:0000256" key="1">
    <source>
        <dbReference type="SAM" id="Coils"/>
    </source>
</evidence>
<feature type="coiled-coil region" evidence="1">
    <location>
        <begin position="65"/>
        <end position="92"/>
    </location>
</feature>
<name>B5AX35_9CAUD</name>
<dbReference type="GeneID" id="6779478"/>
<dbReference type="RefSeq" id="YP_002128450.1">
    <property type="nucleotide sequence ID" value="NC_011142.1"/>
</dbReference>
<keyword evidence="1" id="KW-0175">Coiled coil</keyword>